<dbReference type="EMBL" id="LLXH01002830">
    <property type="protein sequence ID" value="PKC55036.1"/>
    <property type="molecule type" value="Genomic_DNA"/>
</dbReference>
<gene>
    <name evidence="1" type="ORF">RhiirA1_354773</name>
</gene>
<name>A0A2N0QVF9_9GLOM</name>
<reference evidence="1 2" key="2">
    <citation type="submission" date="2017-10" db="EMBL/GenBank/DDBJ databases">
        <title>Genome analyses suggest a sexual origin of heterokaryosis in a supposedly ancient asexual fungus.</title>
        <authorList>
            <person name="Corradi N."/>
            <person name="Sedzielewska K."/>
            <person name="Noel J."/>
            <person name="Charron P."/>
            <person name="Farinelli L."/>
            <person name="Marton T."/>
            <person name="Kruger M."/>
            <person name="Pelin A."/>
            <person name="Brachmann A."/>
            <person name="Corradi N."/>
        </authorList>
    </citation>
    <scope>NUCLEOTIDE SEQUENCE [LARGE SCALE GENOMIC DNA]</scope>
    <source>
        <strain evidence="1 2">A1</strain>
    </source>
</reference>
<evidence type="ECO:0000313" key="2">
    <source>
        <dbReference type="Proteomes" id="UP000232688"/>
    </source>
</evidence>
<protein>
    <recommendedName>
        <fullName evidence="3">hAT-like transposase RNase-H fold domain-containing protein</fullName>
    </recommendedName>
</protein>
<dbReference type="VEuPathDB" id="FungiDB:RhiirFUN_014738"/>
<reference evidence="1 2" key="1">
    <citation type="submission" date="2017-10" db="EMBL/GenBank/DDBJ databases">
        <title>Extensive intraspecific genome diversity in a model arbuscular mycorrhizal fungus.</title>
        <authorList>
            <person name="Chen E.C.H."/>
            <person name="Morin E."/>
            <person name="Baudet D."/>
            <person name="Noel J."/>
            <person name="Ndikumana S."/>
            <person name="Charron P."/>
            <person name="St-Onge C."/>
            <person name="Giorgi J."/>
            <person name="Grigoriev I.V."/>
            <person name="Roux C."/>
            <person name="Martin F.M."/>
            <person name="Corradi N."/>
        </authorList>
    </citation>
    <scope>NUCLEOTIDE SEQUENCE [LARGE SCALE GENOMIC DNA]</scope>
    <source>
        <strain evidence="1 2">A1</strain>
    </source>
</reference>
<evidence type="ECO:0000313" key="1">
    <source>
        <dbReference type="EMBL" id="PKC55036.1"/>
    </source>
</evidence>
<dbReference type="InterPro" id="IPR012337">
    <property type="entry name" value="RNaseH-like_sf"/>
</dbReference>
<dbReference type="VEuPathDB" id="FungiDB:FUN_016626"/>
<proteinExistence type="predicted"/>
<evidence type="ECO:0008006" key="3">
    <source>
        <dbReference type="Google" id="ProtNLM"/>
    </source>
</evidence>
<dbReference type="Proteomes" id="UP000232688">
    <property type="component" value="Unassembled WGS sequence"/>
</dbReference>
<dbReference type="VEuPathDB" id="FungiDB:RhiirA1_354773"/>
<dbReference type="SUPFAM" id="SSF53098">
    <property type="entry name" value="Ribonuclease H-like"/>
    <property type="match status" value="1"/>
</dbReference>
<dbReference type="AlphaFoldDB" id="A0A2N0QVF9"/>
<organism evidence="1 2">
    <name type="scientific">Rhizophagus irregularis</name>
    <dbReference type="NCBI Taxonomy" id="588596"/>
    <lineage>
        <taxon>Eukaryota</taxon>
        <taxon>Fungi</taxon>
        <taxon>Fungi incertae sedis</taxon>
        <taxon>Mucoromycota</taxon>
        <taxon>Glomeromycotina</taxon>
        <taxon>Glomeromycetes</taxon>
        <taxon>Glomerales</taxon>
        <taxon>Glomeraceae</taxon>
        <taxon>Rhizophagus</taxon>
    </lineage>
</organism>
<feature type="non-terminal residue" evidence="1">
    <location>
        <position position="1"/>
    </location>
</feature>
<comment type="caution">
    <text evidence="1">The sequence shown here is derived from an EMBL/GenBank/DDBJ whole genome shotgun (WGS) entry which is preliminary data.</text>
</comment>
<sequence length="174" mass="20394">FVQATNVVSFAKYPMLSSAIPVYNYLIDELEEYCDNCDSSDDIVTAVKAGIKKLETYYAKTDETTMYTVATILDPRLKLGYYEDHKWKQTFIRFAKETVINIYNDKYGPADENLNNDSDDNNKNNGFFSHMFGKQKKVKQNEVDLYLKAPRAEPRQDILLWWKVLYMPSYYQII</sequence>
<accession>A0A2N0QVF9</accession>